<organism evidence="1 2">
    <name type="scientific">Micromonospora tulbaghiae</name>
    <dbReference type="NCBI Taxonomy" id="479978"/>
    <lineage>
        <taxon>Bacteria</taxon>
        <taxon>Bacillati</taxon>
        <taxon>Actinomycetota</taxon>
        <taxon>Actinomycetes</taxon>
        <taxon>Micromonosporales</taxon>
        <taxon>Micromonosporaceae</taxon>
        <taxon>Micromonospora</taxon>
    </lineage>
</organism>
<evidence type="ECO:0000313" key="2">
    <source>
        <dbReference type="Proteomes" id="UP000267804"/>
    </source>
</evidence>
<proteinExistence type="predicted"/>
<protein>
    <submittedName>
        <fullName evidence="1">Uncharacterized protein</fullName>
    </submittedName>
</protein>
<dbReference type="AlphaFoldDB" id="A0A386WVE7"/>
<sequence>MPSHTKHVTVGTASSTVVFNTGQSGQRREVTVTARDTAGEVYFIADGTANPAVVVGDDMHSVPKVVGGSKTVVPNMSNNGDISVRLIATAATKATVSLV</sequence>
<dbReference type="EMBL" id="CP024087">
    <property type="protein sequence ID" value="AYF31468.1"/>
    <property type="molecule type" value="Genomic_DNA"/>
</dbReference>
<evidence type="ECO:0000313" key="1">
    <source>
        <dbReference type="EMBL" id="AYF31468.1"/>
    </source>
</evidence>
<dbReference type="KEGG" id="mtua:CSH63_29285"/>
<dbReference type="Proteomes" id="UP000267804">
    <property type="component" value="Chromosome"/>
</dbReference>
<gene>
    <name evidence="1" type="ORF">CSH63_29285</name>
</gene>
<accession>A0A386WVE7</accession>
<reference evidence="1 2" key="1">
    <citation type="submission" date="2017-10" db="EMBL/GenBank/DDBJ databases">
        <title>Integration of genomic and chemical information greatly accelerates assignment of the full stereostructure of myelolactone, a potent inhibitor of myeloma from a marine-derived Micromonospora.</title>
        <authorList>
            <person name="Kim M.C."/>
            <person name="Machado H."/>
            <person name="Jensen P.R."/>
            <person name="Fenical W."/>
        </authorList>
    </citation>
    <scope>NUCLEOTIDE SEQUENCE [LARGE SCALE GENOMIC DNA]</scope>
    <source>
        <strain evidence="1 2">CNY-010</strain>
    </source>
</reference>
<dbReference type="RefSeq" id="WP_120573001.1">
    <property type="nucleotide sequence ID" value="NZ_CP024087.1"/>
</dbReference>
<name>A0A386WVE7_9ACTN</name>